<dbReference type="AlphaFoldDB" id="A0AAI8BBP0"/>
<dbReference type="EMBL" id="CP008727">
    <property type="protein sequence ID" value="AIO69203.1"/>
    <property type="molecule type" value="Genomic_DNA"/>
</dbReference>
<keyword evidence="2" id="KW-1185">Reference proteome</keyword>
<protein>
    <submittedName>
        <fullName evidence="1">Uncharacterized protein</fullName>
    </submittedName>
</protein>
<evidence type="ECO:0000313" key="1">
    <source>
        <dbReference type="EMBL" id="AIO69203.1"/>
    </source>
</evidence>
<dbReference type="KEGG" id="bok:DM82_5505"/>
<dbReference type="GeneID" id="60552524"/>
<proteinExistence type="predicted"/>
<dbReference type="RefSeq" id="WP_124072349.1">
    <property type="nucleotide sequence ID" value="NZ_CADEQG010000002.1"/>
</dbReference>
<dbReference type="Proteomes" id="UP000029424">
    <property type="component" value="Chromosome 2"/>
</dbReference>
<accession>A0AAI8BBP0</accession>
<reference evidence="1 2" key="1">
    <citation type="submission" date="2014-06" db="EMBL/GenBank/DDBJ databases">
        <authorList>
            <person name="Bishop-Lilly K.A."/>
            <person name="Broomall S.M."/>
            <person name="Chain P.S."/>
            <person name="Chertkov O."/>
            <person name="Coyne S.R."/>
            <person name="Daligault H.E."/>
            <person name="Davenport K.W."/>
            <person name="Erkkila T."/>
            <person name="Frey K.G."/>
            <person name="Gibbons H.S."/>
            <person name="Gu W."/>
            <person name="Jaissle J."/>
            <person name="Johnson S.L."/>
            <person name="Koroleva G.I."/>
            <person name="Ladner J.T."/>
            <person name="Lo C.-C."/>
            <person name="Minogue T.D."/>
            <person name="Munk C."/>
            <person name="Palacios G.F."/>
            <person name="Redden C.L."/>
            <person name="Rosenzweig C.N."/>
            <person name="Scholz M.B."/>
            <person name="Teshima H."/>
            <person name="Xu Y."/>
        </authorList>
    </citation>
    <scope>NUCLEOTIDE SEQUENCE [LARGE SCALE GENOMIC DNA]</scope>
    <source>
        <strain evidence="1 2">EO147</strain>
    </source>
</reference>
<sequence>MQDPRRQNYGGLNYLYWIKLQDDDFVDKEWRRMRARRAKRRSALLRLTAAAPVEHEFRDTNRPCESGMTAALM</sequence>
<organism evidence="1 2">
    <name type="scientific">Burkholderia oklahomensis</name>
    <dbReference type="NCBI Taxonomy" id="342113"/>
    <lineage>
        <taxon>Bacteria</taxon>
        <taxon>Pseudomonadati</taxon>
        <taxon>Pseudomonadota</taxon>
        <taxon>Betaproteobacteria</taxon>
        <taxon>Burkholderiales</taxon>
        <taxon>Burkholderiaceae</taxon>
        <taxon>Burkholderia</taxon>
        <taxon>pseudomallei group</taxon>
    </lineage>
</organism>
<evidence type="ECO:0000313" key="2">
    <source>
        <dbReference type="Proteomes" id="UP000029424"/>
    </source>
</evidence>
<gene>
    <name evidence="1" type="ORF">DM82_5505</name>
</gene>
<name>A0AAI8BBP0_9BURK</name>